<dbReference type="PRINTS" id="PR00598">
    <property type="entry name" value="HTHMARR"/>
</dbReference>
<evidence type="ECO:0000259" key="1">
    <source>
        <dbReference type="PROSITE" id="PS50995"/>
    </source>
</evidence>
<keyword evidence="3" id="KW-1185">Reference proteome</keyword>
<proteinExistence type="predicted"/>
<dbReference type="SMART" id="SM00347">
    <property type="entry name" value="HTH_MARR"/>
    <property type="match status" value="1"/>
</dbReference>
<dbReference type="PANTHER" id="PTHR33164">
    <property type="entry name" value="TRANSCRIPTIONAL REGULATOR, MARR FAMILY"/>
    <property type="match status" value="1"/>
</dbReference>
<dbReference type="AlphaFoldDB" id="A0A8J3TKY9"/>
<reference evidence="2" key="1">
    <citation type="submission" date="2021-01" db="EMBL/GenBank/DDBJ databases">
        <title>Whole genome shotgun sequence of Planosporangium mesophilum NBRC 109066.</title>
        <authorList>
            <person name="Komaki H."/>
            <person name="Tamura T."/>
        </authorList>
    </citation>
    <scope>NUCLEOTIDE SEQUENCE</scope>
    <source>
        <strain evidence="2">NBRC 109066</strain>
    </source>
</reference>
<dbReference type="Proteomes" id="UP000599074">
    <property type="component" value="Unassembled WGS sequence"/>
</dbReference>
<gene>
    <name evidence="2" type="primary">slyA</name>
    <name evidence="2" type="ORF">Pme01_28770</name>
</gene>
<dbReference type="InterPro" id="IPR039422">
    <property type="entry name" value="MarR/SlyA-like"/>
</dbReference>
<dbReference type="Gene3D" id="1.10.10.10">
    <property type="entry name" value="Winged helix-like DNA-binding domain superfamily/Winged helix DNA-binding domain"/>
    <property type="match status" value="1"/>
</dbReference>
<organism evidence="2 3">
    <name type="scientific">Planosporangium mesophilum</name>
    <dbReference type="NCBI Taxonomy" id="689768"/>
    <lineage>
        <taxon>Bacteria</taxon>
        <taxon>Bacillati</taxon>
        <taxon>Actinomycetota</taxon>
        <taxon>Actinomycetes</taxon>
        <taxon>Micromonosporales</taxon>
        <taxon>Micromonosporaceae</taxon>
        <taxon>Planosporangium</taxon>
    </lineage>
</organism>
<feature type="domain" description="HTH marR-type" evidence="1">
    <location>
        <begin position="6"/>
        <end position="138"/>
    </location>
</feature>
<dbReference type="SUPFAM" id="SSF46785">
    <property type="entry name" value="Winged helix' DNA-binding domain"/>
    <property type="match status" value="1"/>
</dbReference>
<dbReference type="GO" id="GO:0006950">
    <property type="term" value="P:response to stress"/>
    <property type="evidence" value="ECO:0007669"/>
    <property type="project" value="TreeGrafter"/>
</dbReference>
<sequence length="153" mass="16732">MPRPTGPPIGLALTRTAKAVSRAFDDALAAAGGSLPAWLIMISLKTRSLGNQRELAEAIGIRGATLTHHLNTMEADGLVIRRRDPANRRIHQVELTDRGETLFRQLAAAASTHDQRLRTGFSDEEIATLEQLLRRLQHNVSGEAHDRASRSDA</sequence>
<name>A0A8J3TKY9_9ACTN</name>
<comment type="caution">
    <text evidence="2">The sequence shown here is derived from an EMBL/GenBank/DDBJ whole genome shotgun (WGS) entry which is preliminary data.</text>
</comment>
<dbReference type="CDD" id="cd00090">
    <property type="entry name" value="HTH_ARSR"/>
    <property type="match status" value="1"/>
</dbReference>
<dbReference type="InterPro" id="IPR011991">
    <property type="entry name" value="ArsR-like_HTH"/>
</dbReference>
<dbReference type="EMBL" id="BOON01000027">
    <property type="protein sequence ID" value="GII23280.1"/>
    <property type="molecule type" value="Genomic_DNA"/>
</dbReference>
<dbReference type="PROSITE" id="PS50995">
    <property type="entry name" value="HTH_MARR_2"/>
    <property type="match status" value="1"/>
</dbReference>
<protein>
    <submittedName>
        <fullName evidence="2">Transcriptional regulator</fullName>
    </submittedName>
</protein>
<accession>A0A8J3TKY9</accession>
<evidence type="ECO:0000313" key="3">
    <source>
        <dbReference type="Proteomes" id="UP000599074"/>
    </source>
</evidence>
<dbReference type="RefSeq" id="WP_168116729.1">
    <property type="nucleotide sequence ID" value="NZ_BOON01000027.1"/>
</dbReference>
<dbReference type="InterPro" id="IPR000835">
    <property type="entry name" value="HTH_MarR-typ"/>
</dbReference>
<evidence type="ECO:0000313" key="2">
    <source>
        <dbReference type="EMBL" id="GII23280.1"/>
    </source>
</evidence>
<dbReference type="GO" id="GO:0003700">
    <property type="term" value="F:DNA-binding transcription factor activity"/>
    <property type="evidence" value="ECO:0007669"/>
    <property type="project" value="InterPro"/>
</dbReference>
<dbReference type="InterPro" id="IPR036390">
    <property type="entry name" value="WH_DNA-bd_sf"/>
</dbReference>
<dbReference type="PANTHER" id="PTHR33164:SF43">
    <property type="entry name" value="HTH-TYPE TRANSCRIPTIONAL REPRESSOR YETL"/>
    <property type="match status" value="1"/>
</dbReference>
<dbReference type="Pfam" id="PF01047">
    <property type="entry name" value="MarR"/>
    <property type="match status" value="1"/>
</dbReference>
<dbReference type="InterPro" id="IPR036388">
    <property type="entry name" value="WH-like_DNA-bd_sf"/>
</dbReference>